<accession>M8A831</accession>
<dbReference type="SUPFAM" id="SSF48403">
    <property type="entry name" value="Ankyrin repeat"/>
    <property type="match status" value="1"/>
</dbReference>
<evidence type="ECO:0000256" key="2">
    <source>
        <dbReference type="ARBA" id="ARBA00022737"/>
    </source>
</evidence>
<dbReference type="AlphaFoldDB" id="M8A831"/>
<dbReference type="eggNOG" id="ENOG502R5AK">
    <property type="taxonomic scope" value="Eukaryota"/>
</dbReference>
<dbReference type="EMBL" id="KD009787">
    <property type="protein sequence ID" value="EMS68181.1"/>
    <property type="molecule type" value="Genomic_DNA"/>
</dbReference>
<dbReference type="PANTHER" id="PTHR24136">
    <property type="entry name" value="SOWAH (DROSOPHILA) HOMOLOG"/>
    <property type="match status" value="1"/>
</dbReference>
<keyword evidence="2" id="KW-0677">Repeat</keyword>
<keyword evidence="3" id="KW-0040">ANK repeat</keyword>
<comment type="similarity">
    <text evidence="1">Belongs to the ankyrin SOCS box (ASB) family.</text>
</comment>
<organism evidence="4">
    <name type="scientific">Triticum urartu</name>
    <name type="common">Red wild einkorn</name>
    <name type="synonym">Crithodium urartu</name>
    <dbReference type="NCBI Taxonomy" id="4572"/>
    <lineage>
        <taxon>Eukaryota</taxon>
        <taxon>Viridiplantae</taxon>
        <taxon>Streptophyta</taxon>
        <taxon>Embryophyta</taxon>
        <taxon>Tracheophyta</taxon>
        <taxon>Spermatophyta</taxon>
        <taxon>Magnoliopsida</taxon>
        <taxon>Liliopsida</taxon>
        <taxon>Poales</taxon>
        <taxon>Poaceae</taxon>
        <taxon>BOP clade</taxon>
        <taxon>Pooideae</taxon>
        <taxon>Triticodae</taxon>
        <taxon>Triticeae</taxon>
        <taxon>Triticinae</taxon>
        <taxon>Triticum</taxon>
    </lineage>
</organism>
<dbReference type="InterPro" id="IPR051573">
    <property type="entry name" value="Ankyrin-SOCS_box_domain"/>
</dbReference>
<reference evidence="4" key="1">
    <citation type="journal article" date="2013" name="Nature">
        <title>Draft genome of the wheat A-genome progenitor Triticum urartu.</title>
        <authorList>
            <person name="Ling H.Q."/>
            <person name="Zhao S."/>
            <person name="Liu D."/>
            <person name="Wang J."/>
            <person name="Sun H."/>
            <person name="Zhang C."/>
            <person name="Fan H."/>
            <person name="Li D."/>
            <person name="Dong L."/>
            <person name="Tao Y."/>
            <person name="Gao C."/>
            <person name="Wu H."/>
            <person name="Li Y."/>
            <person name="Cui Y."/>
            <person name="Guo X."/>
            <person name="Zheng S."/>
            <person name="Wang B."/>
            <person name="Yu K."/>
            <person name="Liang Q."/>
            <person name="Yang W."/>
            <person name="Lou X."/>
            <person name="Chen J."/>
            <person name="Feng M."/>
            <person name="Jian J."/>
            <person name="Zhang X."/>
            <person name="Luo G."/>
            <person name="Jiang Y."/>
            <person name="Liu J."/>
            <person name="Wang Z."/>
            <person name="Sha Y."/>
            <person name="Zhang B."/>
            <person name="Wu H."/>
            <person name="Tang D."/>
            <person name="Shen Q."/>
            <person name="Xue P."/>
            <person name="Zou S."/>
            <person name="Wang X."/>
            <person name="Liu X."/>
            <person name="Wang F."/>
            <person name="Yang Y."/>
            <person name="An X."/>
            <person name="Dong Z."/>
            <person name="Zhang K."/>
            <person name="Zhang X."/>
            <person name="Luo M.C."/>
            <person name="Dvorak J."/>
            <person name="Tong Y."/>
            <person name="Wang J."/>
            <person name="Yang H."/>
            <person name="Li Z."/>
            <person name="Wang D."/>
            <person name="Zhang A."/>
            <person name="Wang J."/>
        </authorList>
    </citation>
    <scope>NUCLEOTIDE SEQUENCE</scope>
</reference>
<dbReference type="STRING" id="4572.M8A831"/>
<proteinExistence type="inferred from homology"/>
<dbReference type="PANTHER" id="PTHR24136:SF54">
    <property type="match status" value="1"/>
</dbReference>
<evidence type="ECO:0000256" key="3">
    <source>
        <dbReference type="ARBA" id="ARBA00023043"/>
    </source>
</evidence>
<evidence type="ECO:0000313" key="4">
    <source>
        <dbReference type="EMBL" id="EMS68181.1"/>
    </source>
</evidence>
<sequence>MEVKSRASLKDPSVNIPVKFDFNKFQEDIFQEYALIARSMPNDIITQDPTPKSLHAVFYELSPQLWPILEKDSIRCLLNFLVSKRGMTWKHTITSQTLTYMISYDALRCAKVILEGKAPRLNGHHANPNCINPYGYFPLHEAAERFSVDMIKLLFRHGASASVRTVRDNIIENLLPLHVAVENTCLHKYLEDNLFPYQNHRDYIYKIIHLLCMPEMKIFLDTVRLLAERTDNLVDEIWNYVKDGKLVQSAVLLLSAQAQIRGGCSSKRNGNNKRDGFDIIMCHIVRHLVTLRSENKNTNTRKLREEERIFMEFTGLLVDIVSQAGEALSAYIQAHSKAPHVEVLERVSSILKEYGFCPTGEIVDVKNLCPYNCVMSDEELYHQGLMNSTKGGAAEEVHVLEHSIFTCSFGKCLAAEKYLPKGWDNTFTRRKFFPYWRSVLQARAFLRVYPAYATADASRPTVPTPVPGHKLPSLGKAPQLLSNRQSRRLFGTDASAARSALGYEELRCPRGSSMDRTPSQNHNLSLLGRVTQATNNHGCWGHSVHFSPRWEDEAADSRLCACIFLQLVRAWEDESDGLFGELARQPEIGWAESSVRRLFNARAEAGHRL</sequence>
<dbReference type="PROSITE" id="PS50088">
    <property type="entry name" value="ANK_REPEAT"/>
    <property type="match status" value="1"/>
</dbReference>
<gene>
    <name evidence="4" type="ORF">TRIUR3_09382</name>
</gene>
<dbReference type="GO" id="GO:0016567">
    <property type="term" value="P:protein ubiquitination"/>
    <property type="evidence" value="ECO:0007669"/>
    <property type="project" value="TreeGrafter"/>
</dbReference>
<dbReference type="InterPro" id="IPR036770">
    <property type="entry name" value="Ankyrin_rpt-contain_sf"/>
</dbReference>
<evidence type="ECO:0000256" key="1">
    <source>
        <dbReference type="ARBA" id="ARBA00005949"/>
    </source>
</evidence>
<dbReference type="GO" id="GO:0045732">
    <property type="term" value="P:positive regulation of protein catabolic process"/>
    <property type="evidence" value="ECO:0007669"/>
    <property type="project" value="TreeGrafter"/>
</dbReference>
<dbReference type="PROSITE" id="PS50297">
    <property type="entry name" value="ANK_REP_REGION"/>
    <property type="match status" value="1"/>
</dbReference>
<dbReference type="Gene3D" id="1.25.40.20">
    <property type="entry name" value="Ankyrin repeat-containing domain"/>
    <property type="match status" value="1"/>
</dbReference>
<protein>
    <submittedName>
        <fullName evidence="4">Uncharacterized protein</fullName>
    </submittedName>
</protein>
<dbReference type="OMA" id="WEESEEW"/>
<name>M8A831_TRIUA</name>
<dbReference type="Pfam" id="PF00023">
    <property type="entry name" value="Ank"/>
    <property type="match status" value="1"/>
</dbReference>
<dbReference type="InterPro" id="IPR002110">
    <property type="entry name" value="Ankyrin_rpt"/>
</dbReference>